<dbReference type="EMBL" id="EQ973977">
    <property type="protein sequence ID" value="EEF36456.1"/>
    <property type="molecule type" value="Genomic_DNA"/>
</dbReference>
<keyword evidence="2" id="KW-1185">Reference proteome</keyword>
<proteinExistence type="predicted"/>
<sequence>MMKTREDGSFRLFQEIFLWVEDLKLLRTLIKDIPYVGYDASLLQAVVSYNHAYVEGSLEGLVLLLLEEFLLFAGVVFCNSNACQNILDLKRQTFQALDMKGFGTEMENAVCHKDEALFRNLLYEGSRSVGSTDGFELPLPATVNSCSSNCNLPIQATTALLSFLKENVFSHEWSPLFEDACKRLREDRI</sequence>
<dbReference type="STRING" id="3988.B9SIW7"/>
<reference evidence="2" key="1">
    <citation type="journal article" date="2010" name="Nat. Biotechnol.">
        <title>Draft genome sequence of the oilseed species Ricinus communis.</title>
        <authorList>
            <person name="Chan A.P."/>
            <person name="Crabtree J."/>
            <person name="Zhao Q."/>
            <person name="Lorenzi H."/>
            <person name="Orvis J."/>
            <person name="Puiu D."/>
            <person name="Melake-Berhan A."/>
            <person name="Jones K.M."/>
            <person name="Redman J."/>
            <person name="Chen G."/>
            <person name="Cahoon E.B."/>
            <person name="Gedil M."/>
            <person name="Stanke M."/>
            <person name="Haas B.J."/>
            <person name="Wortman J.R."/>
            <person name="Fraser-Liggett C.M."/>
            <person name="Ravel J."/>
            <person name="Rabinowicz P.D."/>
        </authorList>
    </citation>
    <scope>NUCLEOTIDE SEQUENCE [LARGE SCALE GENOMIC DNA]</scope>
    <source>
        <strain evidence="2">cv. Hale</strain>
    </source>
</reference>
<dbReference type="AlphaFoldDB" id="B9SIW7"/>
<name>B9SIW7_RICCO</name>
<evidence type="ECO:0000313" key="2">
    <source>
        <dbReference type="Proteomes" id="UP000008311"/>
    </source>
</evidence>
<dbReference type="Proteomes" id="UP000008311">
    <property type="component" value="Unassembled WGS sequence"/>
</dbReference>
<accession>B9SIW7</accession>
<organism evidence="1 2">
    <name type="scientific">Ricinus communis</name>
    <name type="common">Castor bean</name>
    <dbReference type="NCBI Taxonomy" id="3988"/>
    <lineage>
        <taxon>Eukaryota</taxon>
        <taxon>Viridiplantae</taxon>
        <taxon>Streptophyta</taxon>
        <taxon>Embryophyta</taxon>
        <taxon>Tracheophyta</taxon>
        <taxon>Spermatophyta</taxon>
        <taxon>Magnoliopsida</taxon>
        <taxon>eudicotyledons</taxon>
        <taxon>Gunneridae</taxon>
        <taxon>Pentapetalae</taxon>
        <taxon>rosids</taxon>
        <taxon>fabids</taxon>
        <taxon>Malpighiales</taxon>
        <taxon>Euphorbiaceae</taxon>
        <taxon>Acalyphoideae</taxon>
        <taxon>Acalypheae</taxon>
        <taxon>Ricinus</taxon>
    </lineage>
</organism>
<dbReference type="eggNOG" id="KOG1776">
    <property type="taxonomic scope" value="Eukaryota"/>
</dbReference>
<evidence type="ECO:0000313" key="1">
    <source>
        <dbReference type="EMBL" id="EEF36456.1"/>
    </source>
</evidence>
<gene>
    <name evidence="1" type="ORF">RCOM_0790700</name>
</gene>
<dbReference type="InParanoid" id="B9SIW7"/>
<protein>
    <submittedName>
        <fullName evidence="1">Uncharacterized protein</fullName>
    </submittedName>
</protein>